<sequence length="163" mass="18039">RGGDKSARSSELSSLSEFADNEGKEDRVGSQRRERTYSTQSQQEGVKRKESWFDSPGIVSFTFESDQEEDVTMRKTIENAANSSDVKDLIENKAKMNSDSSRLEMDNFLEDDDTAGIYAVTTATTTTVPHETVSTLAEMTPSSAGTVETTSTFILSEQRARDK</sequence>
<accession>A0A0B6YUS2</accession>
<reference evidence="2" key="1">
    <citation type="submission" date="2014-12" db="EMBL/GenBank/DDBJ databases">
        <title>Insight into the proteome of Arion vulgaris.</title>
        <authorList>
            <person name="Aradska J."/>
            <person name="Bulat T."/>
            <person name="Smidak R."/>
            <person name="Sarate P."/>
            <person name="Gangsoo J."/>
            <person name="Sialana F."/>
            <person name="Bilban M."/>
            <person name="Lubec G."/>
        </authorList>
    </citation>
    <scope>NUCLEOTIDE SEQUENCE</scope>
    <source>
        <tissue evidence="2">Skin</tissue>
    </source>
</reference>
<organism evidence="2">
    <name type="scientific">Arion vulgaris</name>
    <dbReference type="NCBI Taxonomy" id="1028688"/>
    <lineage>
        <taxon>Eukaryota</taxon>
        <taxon>Metazoa</taxon>
        <taxon>Spiralia</taxon>
        <taxon>Lophotrochozoa</taxon>
        <taxon>Mollusca</taxon>
        <taxon>Gastropoda</taxon>
        <taxon>Heterobranchia</taxon>
        <taxon>Euthyneura</taxon>
        <taxon>Panpulmonata</taxon>
        <taxon>Eupulmonata</taxon>
        <taxon>Stylommatophora</taxon>
        <taxon>Helicina</taxon>
        <taxon>Arionoidea</taxon>
        <taxon>Arionidae</taxon>
        <taxon>Arion</taxon>
    </lineage>
</organism>
<name>A0A0B6YUS2_9EUPU</name>
<gene>
    <name evidence="2" type="primary">ORF36649</name>
</gene>
<proteinExistence type="predicted"/>
<evidence type="ECO:0000256" key="1">
    <source>
        <dbReference type="SAM" id="MobiDB-lite"/>
    </source>
</evidence>
<dbReference type="EMBL" id="HACG01012676">
    <property type="protein sequence ID" value="CEK59541.1"/>
    <property type="molecule type" value="Transcribed_RNA"/>
</dbReference>
<feature type="non-terminal residue" evidence="2">
    <location>
        <position position="1"/>
    </location>
</feature>
<protein>
    <submittedName>
        <fullName evidence="2">Uncharacterized protein</fullName>
    </submittedName>
</protein>
<dbReference type="AlphaFoldDB" id="A0A0B6YUS2"/>
<feature type="non-terminal residue" evidence="2">
    <location>
        <position position="163"/>
    </location>
</feature>
<feature type="compositionally biased region" description="Basic and acidic residues" evidence="1">
    <location>
        <begin position="21"/>
        <end position="36"/>
    </location>
</feature>
<evidence type="ECO:0000313" key="2">
    <source>
        <dbReference type="EMBL" id="CEK59541.1"/>
    </source>
</evidence>
<feature type="region of interest" description="Disordered" evidence="1">
    <location>
        <begin position="1"/>
        <end position="51"/>
    </location>
</feature>